<dbReference type="RefSeq" id="WP_345255819.1">
    <property type="nucleotide sequence ID" value="NZ_BAABGY010000007.1"/>
</dbReference>
<protein>
    <recommendedName>
        <fullName evidence="4">DUF4339 domain-containing protein</fullName>
    </recommendedName>
</protein>
<sequence length="308" mass="34266">MKNYLLLRNNEESGPYSLAELKALPLRRLDLVWIEGESTRWYYASERPELRPFIHLEAYAPRPVSRRPQAAQFPNSTISLPQRATPSYVDLLTPEPTAPLPLPELKERAAASEPATIFRSRTNQRRSGLWILGLFLMLAAGAAVLHKVVDNESSLPVRPQTLAATPLPVLSEEESAGRPADISYQNALSREMRRPDSPVVDPGQLPVEELRRKVEITSVHEGDSPIATSELQVKVLNSSAYALDKVNFEVAFVKRDGKTVRSETYSVYSIAPGQRKILVLPHAKGSLKLRYKLLSVESNVVQTGQTPA</sequence>
<comment type="caution">
    <text evidence="2">The sequence shown here is derived from an EMBL/GenBank/DDBJ whole genome shotgun (WGS) entry which is preliminary data.</text>
</comment>
<feature type="transmembrane region" description="Helical" evidence="1">
    <location>
        <begin position="129"/>
        <end position="149"/>
    </location>
</feature>
<name>A0ABP8GWT8_9BACT</name>
<accession>A0ABP8GWT8</accession>
<evidence type="ECO:0008006" key="4">
    <source>
        <dbReference type="Google" id="ProtNLM"/>
    </source>
</evidence>
<keyword evidence="1" id="KW-0472">Membrane</keyword>
<dbReference type="EMBL" id="BAABGY010000007">
    <property type="protein sequence ID" value="GAA4331082.1"/>
    <property type="molecule type" value="Genomic_DNA"/>
</dbReference>
<reference evidence="3" key="1">
    <citation type="journal article" date="2019" name="Int. J. Syst. Evol. Microbiol.">
        <title>The Global Catalogue of Microorganisms (GCM) 10K type strain sequencing project: providing services to taxonomists for standard genome sequencing and annotation.</title>
        <authorList>
            <consortium name="The Broad Institute Genomics Platform"/>
            <consortium name="The Broad Institute Genome Sequencing Center for Infectious Disease"/>
            <person name="Wu L."/>
            <person name="Ma J."/>
        </authorList>
    </citation>
    <scope>NUCLEOTIDE SEQUENCE [LARGE SCALE GENOMIC DNA]</scope>
    <source>
        <strain evidence="3">JCM 17919</strain>
    </source>
</reference>
<organism evidence="2 3">
    <name type="scientific">Flaviaesturariibacter amylovorans</name>
    <dbReference type="NCBI Taxonomy" id="1084520"/>
    <lineage>
        <taxon>Bacteria</taxon>
        <taxon>Pseudomonadati</taxon>
        <taxon>Bacteroidota</taxon>
        <taxon>Chitinophagia</taxon>
        <taxon>Chitinophagales</taxon>
        <taxon>Chitinophagaceae</taxon>
        <taxon>Flaviaestuariibacter</taxon>
    </lineage>
</organism>
<keyword evidence="1" id="KW-1133">Transmembrane helix</keyword>
<evidence type="ECO:0000256" key="1">
    <source>
        <dbReference type="SAM" id="Phobius"/>
    </source>
</evidence>
<keyword evidence="3" id="KW-1185">Reference proteome</keyword>
<evidence type="ECO:0000313" key="3">
    <source>
        <dbReference type="Proteomes" id="UP001501725"/>
    </source>
</evidence>
<keyword evidence="1" id="KW-0812">Transmembrane</keyword>
<gene>
    <name evidence="2" type="ORF">GCM10023184_22590</name>
</gene>
<proteinExistence type="predicted"/>
<evidence type="ECO:0000313" key="2">
    <source>
        <dbReference type="EMBL" id="GAA4331082.1"/>
    </source>
</evidence>
<dbReference type="Proteomes" id="UP001501725">
    <property type="component" value="Unassembled WGS sequence"/>
</dbReference>